<accession>A0A9D9H479</accession>
<organism evidence="4 5">
    <name type="scientific">Candidatus Caccoplasma merdipullorum</name>
    <dbReference type="NCBI Taxonomy" id="2840718"/>
    <lineage>
        <taxon>Bacteria</taxon>
        <taxon>Pseudomonadati</taxon>
        <taxon>Bacteroidota</taxon>
        <taxon>Bacteroidia</taxon>
        <taxon>Bacteroidales</taxon>
        <taxon>Bacteroidaceae</taxon>
        <taxon>Bacteroidaceae incertae sedis</taxon>
        <taxon>Candidatus Caccoplasma</taxon>
    </lineage>
</organism>
<keyword evidence="2" id="KW-1133">Transmembrane helix</keyword>
<gene>
    <name evidence="4" type="primary">sprA</name>
    <name evidence="4" type="ORF">IAC54_07200</name>
</gene>
<proteinExistence type="predicted"/>
<feature type="transmembrane region" description="Helical" evidence="2">
    <location>
        <begin position="7"/>
        <end position="29"/>
    </location>
</feature>
<comment type="caution">
    <text evidence="4">The sequence shown here is derived from an EMBL/GenBank/DDBJ whole genome shotgun (WGS) entry which is preliminary data.</text>
</comment>
<feature type="domain" description="Gliding motility protein SprA N-terminal" evidence="3">
    <location>
        <begin position="85"/>
        <end position="467"/>
    </location>
</feature>
<keyword evidence="2" id="KW-0812">Transmembrane</keyword>
<dbReference type="InterPro" id="IPR026377">
    <property type="entry name" value="Cell_surface_SprA"/>
</dbReference>
<protein>
    <submittedName>
        <fullName evidence="4">Cell surface protein SprA</fullName>
    </submittedName>
</protein>
<feature type="compositionally biased region" description="Polar residues" evidence="1">
    <location>
        <begin position="1676"/>
        <end position="1694"/>
    </location>
</feature>
<evidence type="ECO:0000259" key="3">
    <source>
        <dbReference type="Pfam" id="PF14349"/>
    </source>
</evidence>
<keyword evidence="2" id="KW-0472">Membrane</keyword>
<dbReference type="Pfam" id="PF14349">
    <property type="entry name" value="SprA_N"/>
    <property type="match status" value="2"/>
</dbReference>
<evidence type="ECO:0000256" key="1">
    <source>
        <dbReference type="SAM" id="MobiDB-lite"/>
    </source>
</evidence>
<name>A0A9D9H479_9BACT</name>
<reference evidence="4" key="1">
    <citation type="submission" date="2020-10" db="EMBL/GenBank/DDBJ databases">
        <authorList>
            <person name="Gilroy R."/>
        </authorList>
    </citation>
    <scope>NUCLEOTIDE SEQUENCE</scope>
    <source>
        <strain evidence="4">G3-4614</strain>
    </source>
</reference>
<evidence type="ECO:0000256" key="2">
    <source>
        <dbReference type="SAM" id="Phobius"/>
    </source>
</evidence>
<dbReference type="InterPro" id="IPR025684">
    <property type="entry name" value="SprA_N_dom"/>
</dbReference>
<dbReference type="EMBL" id="JADIMW010000076">
    <property type="protein sequence ID" value="MBO8438665.1"/>
    <property type="molecule type" value="Genomic_DNA"/>
</dbReference>
<dbReference type="Proteomes" id="UP000823636">
    <property type="component" value="Unassembled WGS sequence"/>
</dbReference>
<feature type="compositionally biased region" description="Low complexity" evidence="1">
    <location>
        <begin position="1924"/>
        <end position="1941"/>
    </location>
</feature>
<reference evidence="4" key="2">
    <citation type="journal article" date="2021" name="PeerJ">
        <title>Extensive microbial diversity within the chicken gut microbiome revealed by metagenomics and culture.</title>
        <authorList>
            <person name="Gilroy R."/>
            <person name="Ravi A."/>
            <person name="Getino M."/>
            <person name="Pursley I."/>
            <person name="Horton D.L."/>
            <person name="Alikhan N.F."/>
            <person name="Baker D."/>
            <person name="Gharbi K."/>
            <person name="Hall N."/>
            <person name="Watson M."/>
            <person name="Adriaenssens E.M."/>
            <person name="Foster-Nyarko E."/>
            <person name="Jarju S."/>
            <person name="Secka A."/>
            <person name="Antonio M."/>
            <person name="Oren A."/>
            <person name="Chaudhuri R.R."/>
            <person name="La Ragione R."/>
            <person name="Hildebrand F."/>
            <person name="Pallen M.J."/>
        </authorList>
    </citation>
    <scope>NUCLEOTIDE SEQUENCE</scope>
    <source>
        <strain evidence="4">G3-4614</strain>
    </source>
</reference>
<evidence type="ECO:0000313" key="5">
    <source>
        <dbReference type="Proteomes" id="UP000823636"/>
    </source>
</evidence>
<sequence>MKRGRILLIYIIIIVSGICPYSAFAAYIVPQDADRVISTDTISVRNTSGTRQPKHEKPRYSVKKTTVESYDDLDPVTPADLETPENVKSVVEYDTKTGCYVIRTKVSGMEITTPFMLTPKEYSDYSLRKSMQAYYHEKNNENVGEGKKKFDIFDMQFNLGPLDKVFGPGGVRITTQGTAELVLSIKTNKTDNPALSAEARKKTYFDFDEKIQANITASVGDKLNFAMNYNTDATFDFDSQKLNLKYEGEEDQIIKSIEAGNVSMTTNSSLIQGGTSLFGIKTELQFGKLTVTALVSQQESQSSTVNSKNGVQLTEYTITADNYDENRHFFIGHNFRDNYETSIAKLPYISSGITINRIEVWVTNKRGTYDNARNVVAFADLGEEKQEHISNAHWQANAAYTVPANDANTLYREILNNYPDARDISLVSQALAPLEAYGITGGQDYVKLESARKLTESEYTVNTQLGYISLNQRLNSDEVLAVAYEYTKNGNVYQVGEFSSDVTDAASSLYVKMLKSTTITTNRPIWDLMMKNVYSLDAYQVQKEKFKMQVYFRNDTAGTSVTYMSIGNIVGKQLLSVMNLDRLDSNNETNPDGVFDFVEGYTINTARGKIIFPVLEPFGSYLKKAIGENVPDVDKYIYQELYDSTKTVAAQYTDKNKFTLQGEYKASSGSTIQLNAQNVARGSVKVTAGGVTLVENVDYTVDYTMGTVTIINQSYVDSGTAIQVSLESQELFNMQRKTLVGLDLNYAITKDFRIGATIMHMGEKALTDKLTVGNEVINNTIWGLNTSYTTEFQWLTNLLNRIPTVNATAPSKFTVNAEFAQLIPSTKKSEAMSYIDDFEYSQSQIDIRLPYSWTICSTPSMFPEASLSNDINYGKNRALFNWYYIDRIFTDRNSSLTPTHLKNDLEQLSNHYVREVQSTEVFPNRELSYGETSLLQVLNLSYYPTERGPYALDGTNVNPDGTLQNPEQRWGGMMRKMDNTDFETANIEYLQFWMLDPFIYDKDNGGYLYFNFGEISEDILKDGKKSFENGLPTDGDESLVNTTVWGKVSRQQSLTYAFDNASGSRALQDVGLNGLSSEEEKTFGTYATYLEQLRSVLSPETLSRYQFDKYSPLNDPAGDNYGYFRSVDYDDNQASILERYKRYNGTEGNSLPSEDVSDPYYQASKSVPDVEDINQDNTLDEYERYYQYGVKITPEDLQVGRNYITAEQESTVTLRNGQTATVKWYQFKIPLKEDVGDGSHMPRETFGSIQDFKTIRFARVFMTGFKKEVHLRFATMELVRGDWRSYTLRIHNDDKGGGTTLPAEGDLDVSVVNIEENAGQEPVNYVLPPGVTRLVSSDQSQITQLNEQAISMKVTSLPSKNARAIYKNSGLDIRNYERLQMFVHAEKLIDDDTNLRSGEVAAFIRIGSDARSNYYEYEVPLNLTPAGRYNTYNENDQEAVWPAENMFDFPLSLLTDVKKARNAAKSRGESGVSYTEPYYMYDPDNARNKVTVVGNPSLSNMATVMIGVRNNAATEKDVVVWVNELRLSGFNQDGGWGVKADVNLNISDIGTIAGGTHIETAGFGAVDQTLNNRRMEDYYQYNFSFLIDAGRFLPEKWKLTSPLYYSYYEERNMPKYNPLDEDILMRDALETATTKQERDSLKNLALERSRTRSFSLSGFKFDVKSKNPMPWDPANFTASYSSNKQDNQSPTTEFENSRDRRFNLAYMYTPYIKPWKPFGKIKSKSKHMAPFKEMSVNYAPSSISFSTNISRYYHEQQERNLENDAYSQLPVSVTKNFYWDRQFSIQWNPLKCTTLSLSTMTNAQVEEPSGVVNKRLYPDEFRDWKETVMKSIWELGTPWKYTQSFNATVDVPLSKSPIMDWVNLQGTYTSNYQWDRGAYIDEETQVGNTINNQAQLGINGKFNFETLYNKSKYLKAVNRKFSGTTRSSRSRTASRSTSTTRKLQDNNKVEKKITLSKDTATIVKHNLDTKKLRVAGRTPDGRLYQIKYKAINKNAIRITNLDSVEITLSIVRTNPVPANKEDSKLYKTGEYLTRFAMMLRNINIQYKYTSSMTLPSFTSEVSDILGQNTATSSLSPGLDFAFGMPGNSYLDKAIDKGWVITNDSSLVSPAVMATSRNLMIDALVEPIKGFKITLTATYSKSENSQVQFMFDGRPTTRGGSFSMTTIGLSTALRKINAANGYQSDAFDRFLAYRDKIAARMESAYRGVRYPSAQYINELSLAGKLFDSNIGGVNKSSGDVMIPAFIAAYTGKSVDNVEMSAFPSLKNLLPNWRVTYDGLGKLTRMKKVFKSFTLSHAYTCVYSVGAYSSYLNWTDAGNGFGFVKDEQTGNPIPSSPYDIGSVVITESFAPLIGIDMTLKSSVTLRTSYKDSRTITLSPSAGQIVESYSRELTVGAGYTFVNLSMGKGGSTAPGGFSSDLRLQADFSFRTSTALIRKIEANFTQATSGTKIWSLKVSANYAVSQMITLKAFYEHQVNTPLISSTSYPVTDISYGVAVQLNLTRRQ</sequence>
<feature type="region of interest" description="Disordered" evidence="1">
    <location>
        <begin position="1924"/>
        <end position="1948"/>
    </location>
</feature>
<evidence type="ECO:0000313" key="4">
    <source>
        <dbReference type="EMBL" id="MBO8438665.1"/>
    </source>
</evidence>
<feature type="region of interest" description="Disordered" evidence="1">
    <location>
        <begin position="1676"/>
        <end position="1696"/>
    </location>
</feature>
<feature type="domain" description="Gliding motility protein SprA N-terminal" evidence="3">
    <location>
        <begin position="1088"/>
        <end position="1629"/>
    </location>
</feature>
<dbReference type="NCBIfam" id="TIGR04189">
    <property type="entry name" value="surface_SprA"/>
    <property type="match status" value="1"/>
</dbReference>